<organism evidence="1">
    <name type="scientific">hydrothermal vent metagenome</name>
    <dbReference type="NCBI Taxonomy" id="652676"/>
    <lineage>
        <taxon>unclassified sequences</taxon>
        <taxon>metagenomes</taxon>
        <taxon>ecological metagenomes</taxon>
    </lineage>
</organism>
<protein>
    <recommendedName>
        <fullName evidence="2">Rap1a immunity protein domain-containing protein</fullName>
    </recommendedName>
</protein>
<proteinExistence type="predicted"/>
<name>A0A3B0RJE7_9ZZZZ</name>
<accession>A0A3B0RJE7</accession>
<dbReference type="AlphaFoldDB" id="A0A3B0RJE7"/>
<evidence type="ECO:0008006" key="2">
    <source>
        <dbReference type="Google" id="ProtNLM"/>
    </source>
</evidence>
<evidence type="ECO:0000313" key="1">
    <source>
        <dbReference type="EMBL" id="VAV88368.1"/>
    </source>
</evidence>
<gene>
    <name evidence="1" type="ORF">MNBD_ALPHA02-57</name>
</gene>
<sequence length="176" mass="20130">MLRKIIYLLRNLARQNTTFRRQTRIGAGVVVITSMISGSAFATETMITDRDQQLQASCQSLITDPEHANSQACSFYIRGFLAGVQETDNAIATELKKKYDKPETYIERAYKYRVGKRGNRRQYIDFSHFCVPDNDAERRIIKKLPKKLPDNGVRIINGRILDLLKKTCPSVSAKEK</sequence>
<dbReference type="EMBL" id="UOED01000032">
    <property type="protein sequence ID" value="VAV88368.1"/>
    <property type="molecule type" value="Genomic_DNA"/>
</dbReference>
<reference evidence="1" key="1">
    <citation type="submission" date="2018-06" db="EMBL/GenBank/DDBJ databases">
        <authorList>
            <person name="Zhirakovskaya E."/>
        </authorList>
    </citation>
    <scope>NUCLEOTIDE SEQUENCE</scope>
</reference>